<dbReference type="AlphaFoldDB" id="A0AAV4TM32"/>
<dbReference type="PANTHER" id="PTHR44117:SF1">
    <property type="entry name" value="INTRAFLAGELLAR TRANSPORT PROTEIN 88 HOMOLOG"/>
    <property type="match status" value="1"/>
</dbReference>
<dbReference type="GO" id="GO:0005814">
    <property type="term" value="C:centriole"/>
    <property type="evidence" value="ECO:0007669"/>
    <property type="project" value="TreeGrafter"/>
</dbReference>
<reference evidence="2 3" key="1">
    <citation type="submission" date="2021-06" db="EMBL/GenBank/DDBJ databases">
        <title>Caerostris extrusa draft genome.</title>
        <authorList>
            <person name="Kono N."/>
            <person name="Arakawa K."/>
        </authorList>
    </citation>
    <scope>NUCLEOTIDE SEQUENCE [LARGE SCALE GENOMIC DNA]</scope>
</reference>
<dbReference type="PANTHER" id="PTHR44117">
    <property type="entry name" value="INTRAFLAGELLAR TRANSPORT PROTEIN 88 HOMOLOG"/>
    <property type="match status" value="1"/>
</dbReference>
<dbReference type="GO" id="GO:0097730">
    <property type="term" value="C:non-motile cilium"/>
    <property type="evidence" value="ECO:0007669"/>
    <property type="project" value="TreeGrafter"/>
</dbReference>
<accession>A0AAV4TM32</accession>
<organism evidence="2 3">
    <name type="scientific">Caerostris extrusa</name>
    <name type="common">Bark spider</name>
    <name type="synonym">Caerostris bankana</name>
    <dbReference type="NCBI Taxonomy" id="172846"/>
    <lineage>
        <taxon>Eukaryota</taxon>
        <taxon>Metazoa</taxon>
        <taxon>Ecdysozoa</taxon>
        <taxon>Arthropoda</taxon>
        <taxon>Chelicerata</taxon>
        <taxon>Arachnida</taxon>
        <taxon>Araneae</taxon>
        <taxon>Araneomorphae</taxon>
        <taxon>Entelegynae</taxon>
        <taxon>Araneoidea</taxon>
        <taxon>Araneidae</taxon>
        <taxon>Caerostris</taxon>
    </lineage>
</organism>
<comment type="caution">
    <text evidence="2">The sequence shown here is derived from an EMBL/GenBank/DDBJ whole genome shotgun (WGS) entry which is preliminary data.</text>
</comment>
<keyword evidence="3" id="KW-1185">Reference proteome</keyword>
<dbReference type="GO" id="GO:0019894">
    <property type="term" value="F:kinesin binding"/>
    <property type="evidence" value="ECO:0007669"/>
    <property type="project" value="TreeGrafter"/>
</dbReference>
<evidence type="ECO:0000256" key="1">
    <source>
        <dbReference type="SAM" id="MobiDB-lite"/>
    </source>
</evidence>
<dbReference type="EMBL" id="BPLR01011354">
    <property type="protein sequence ID" value="GIY46022.1"/>
    <property type="molecule type" value="Genomic_DNA"/>
</dbReference>
<evidence type="ECO:0000313" key="2">
    <source>
        <dbReference type="EMBL" id="GIY46022.1"/>
    </source>
</evidence>
<dbReference type="GO" id="GO:1905515">
    <property type="term" value="P:non-motile cilium assembly"/>
    <property type="evidence" value="ECO:0007669"/>
    <property type="project" value="TreeGrafter"/>
</dbReference>
<name>A0AAV4TM32_CAEEX</name>
<proteinExistence type="predicted"/>
<dbReference type="GO" id="GO:0097546">
    <property type="term" value="C:ciliary base"/>
    <property type="evidence" value="ECO:0007669"/>
    <property type="project" value="TreeGrafter"/>
</dbReference>
<evidence type="ECO:0000313" key="3">
    <source>
        <dbReference type="Proteomes" id="UP001054945"/>
    </source>
</evidence>
<dbReference type="Proteomes" id="UP001054945">
    <property type="component" value="Unassembled WGS sequence"/>
</dbReference>
<feature type="region of interest" description="Disordered" evidence="1">
    <location>
        <begin position="98"/>
        <end position="117"/>
    </location>
</feature>
<dbReference type="GO" id="GO:0036064">
    <property type="term" value="C:ciliary basal body"/>
    <property type="evidence" value="ECO:0007669"/>
    <property type="project" value="TreeGrafter"/>
</dbReference>
<protein>
    <submittedName>
        <fullName evidence="2">Intraflagellar transport protein 88 homolog</fullName>
    </submittedName>
</protein>
<feature type="compositionally biased region" description="Low complexity" evidence="1">
    <location>
        <begin position="56"/>
        <end position="85"/>
    </location>
</feature>
<feature type="region of interest" description="Disordered" evidence="1">
    <location>
        <begin position="1"/>
        <end position="20"/>
    </location>
</feature>
<sequence>METLNPPSFEDDDLYSGYNEYHPSLDAAAIQEDEAFQQAVRTSYGKRPIPTVKVPGTSRLSTSRGGTTGWGRSLVPSSSGLSTSSQEALTRPMTAVRGAGFTSSGSRAPSGIFDPLNQAKSTVSPLLMKDENSPEERLKQLEKKFLNY</sequence>
<gene>
    <name evidence="2" type="primary">Ift88</name>
    <name evidence="2" type="ORF">CEXT_790181</name>
</gene>
<feature type="region of interest" description="Disordered" evidence="1">
    <location>
        <begin position="47"/>
        <end position="88"/>
    </location>
</feature>
<dbReference type="GO" id="GO:0042073">
    <property type="term" value="P:intraciliary transport"/>
    <property type="evidence" value="ECO:0007669"/>
    <property type="project" value="TreeGrafter"/>
</dbReference>